<protein>
    <recommendedName>
        <fullName evidence="3">N-acetyltransferase</fullName>
    </recommendedName>
</protein>
<evidence type="ECO:0008006" key="3">
    <source>
        <dbReference type="Google" id="ProtNLM"/>
    </source>
</evidence>
<accession>A0A7W2K061</accession>
<evidence type="ECO:0000313" key="2">
    <source>
        <dbReference type="Proteomes" id="UP000541770"/>
    </source>
</evidence>
<organism evidence="1 2">
    <name type="scientific">Pseudomonas mosselii</name>
    <dbReference type="NCBI Taxonomy" id="78327"/>
    <lineage>
        <taxon>Bacteria</taxon>
        <taxon>Pseudomonadati</taxon>
        <taxon>Pseudomonadota</taxon>
        <taxon>Gammaproteobacteria</taxon>
        <taxon>Pseudomonadales</taxon>
        <taxon>Pseudomonadaceae</taxon>
        <taxon>Pseudomonas</taxon>
    </lineage>
</organism>
<dbReference type="AlphaFoldDB" id="A0A7W2K061"/>
<dbReference type="RefSeq" id="WP_062360774.1">
    <property type="nucleotide sequence ID" value="NZ_BQIL01000025.1"/>
</dbReference>
<gene>
    <name evidence="1" type="ORF">H4C75_26750</name>
</gene>
<reference evidence="1 2" key="1">
    <citation type="submission" date="2020-07" db="EMBL/GenBank/DDBJ databases">
        <title>Diversity of carbapenemase encoding genes among Pseudomonas putida group clinical isolates in a tertiary Brazilian hospital.</title>
        <authorList>
            <person name="Alberto-Lei F."/>
            <person name="Nodari C.S."/>
            <person name="Streling A.P."/>
            <person name="Paulino J.T."/>
            <person name="Bessa-Neto F.O."/>
            <person name="Cayo R."/>
            <person name="Gales A.C."/>
        </authorList>
    </citation>
    <scope>NUCLEOTIDE SEQUENCE [LARGE SCALE GENOMIC DNA]</scope>
    <source>
        <strain evidence="1 2">14802</strain>
    </source>
</reference>
<comment type="caution">
    <text evidence="1">The sequence shown here is derived from an EMBL/GenBank/DDBJ whole genome shotgun (WGS) entry which is preliminary data.</text>
</comment>
<name>A0A7W2K061_9PSED</name>
<dbReference type="Proteomes" id="UP000541770">
    <property type="component" value="Unassembled WGS sequence"/>
</dbReference>
<proteinExistence type="predicted"/>
<evidence type="ECO:0000313" key="1">
    <source>
        <dbReference type="EMBL" id="MBA6068342.1"/>
    </source>
</evidence>
<dbReference type="EMBL" id="JACGDE010000030">
    <property type="protein sequence ID" value="MBA6068342.1"/>
    <property type="molecule type" value="Genomic_DNA"/>
</dbReference>
<sequence length="189" mass="21626">MDERKLAELAGFKQAARGQIALEIGQRNNHLAQWLAIEEIDERAITAYEHWHPQRYDFGWERVLKWKTRRAHANALDIALWHHHQLAGLCWASPQGSKEKIMVLYLQRNPDDRLLTKGHVAPLCLSGVRFYASMLGLKWVVVRDPLPQARAAYERDGFIQIKGIGLAYNLAADYAAFTREDASHDGNTQ</sequence>